<dbReference type="PROSITE" id="PS50932">
    <property type="entry name" value="HTH_LACI_2"/>
    <property type="match status" value="1"/>
</dbReference>
<dbReference type="Gene3D" id="3.40.50.2300">
    <property type="match status" value="1"/>
</dbReference>
<keyword evidence="6" id="KW-1185">Reference proteome</keyword>
<dbReference type="SMART" id="SM00354">
    <property type="entry name" value="HTH_LACI"/>
    <property type="match status" value="1"/>
</dbReference>
<evidence type="ECO:0000256" key="3">
    <source>
        <dbReference type="ARBA" id="ARBA00023163"/>
    </source>
</evidence>
<keyword evidence="2" id="KW-0238">DNA-binding</keyword>
<reference evidence="5 6" key="1">
    <citation type="submission" date="2019-03" db="EMBL/GenBank/DDBJ databases">
        <title>Genomics of glacier-inhabiting Cryobacterium strains.</title>
        <authorList>
            <person name="Liu Q."/>
            <person name="Xin Y.-H."/>
        </authorList>
    </citation>
    <scope>NUCLEOTIDE SEQUENCE [LARGE SCALE GENOMIC DNA]</scope>
    <source>
        <strain evidence="5 6">MDB1-5</strain>
    </source>
</reference>
<dbReference type="SUPFAM" id="SSF53822">
    <property type="entry name" value="Periplasmic binding protein-like I"/>
    <property type="match status" value="1"/>
</dbReference>
<dbReference type="CDD" id="cd01392">
    <property type="entry name" value="HTH_LacI"/>
    <property type="match status" value="1"/>
</dbReference>
<gene>
    <name evidence="5" type="ORF">E3O46_07385</name>
</gene>
<dbReference type="Pfam" id="PF00356">
    <property type="entry name" value="LacI"/>
    <property type="match status" value="1"/>
</dbReference>
<protein>
    <submittedName>
        <fullName evidence="5">LacI family transcriptional regulator</fullName>
    </submittedName>
</protein>
<sequence>MEEVRGGRMSRGRVTTVDVAREAGVSRATVSLALNGDPSAPVAAATRQLVIQVSKRLGYQPSAAARSLRGGKSKTILLLSSAASGSNARMATLVENLAVELAFQGFSLVWQLAIAGTARPVGELTPAAVLTAPTVDDLEFDVLASGFSVPVLPLLPGRDEYLSAVATAQVNHLLARGFTELVYAAPAELALSRISHLRSERLLHAARSAGARTPTTITWPAERSGGRAAVDELLALSSSRVGVCAFNDDVALAMLGALHDRNVPVPARVAVIGADNAGAGQFSVPALTSVDADLGDFVRETVVNLVSIIAGRGPSMVLRLPTTHQVIRRSST</sequence>
<dbReference type="InterPro" id="IPR046335">
    <property type="entry name" value="LacI/GalR-like_sensor"/>
</dbReference>
<evidence type="ECO:0000259" key="4">
    <source>
        <dbReference type="PROSITE" id="PS50932"/>
    </source>
</evidence>
<evidence type="ECO:0000256" key="2">
    <source>
        <dbReference type="ARBA" id="ARBA00023125"/>
    </source>
</evidence>
<dbReference type="SUPFAM" id="SSF47413">
    <property type="entry name" value="lambda repressor-like DNA-binding domains"/>
    <property type="match status" value="1"/>
</dbReference>
<comment type="caution">
    <text evidence="5">The sequence shown here is derived from an EMBL/GenBank/DDBJ whole genome shotgun (WGS) entry which is preliminary data.</text>
</comment>
<keyword evidence="3" id="KW-0804">Transcription</keyword>
<dbReference type="PANTHER" id="PTHR30146">
    <property type="entry name" value="LACI-RELATED TRANSCRIPTIONAL REPRESSOR"/>
    <property type="match status" value="1"/>
</dbReference>
<dbReference type="Proteomes" id="UP000297604">
    <property type="component" value="Unassembled WGS sequence"/>
</dbReference>
<feature type="domain" description="HTH lacI-type" evidence="4">
    <location>
        <begin position="14"/>
        <end position="70"/>
    </location>
</feature>
<accession>A0ABY2IRF4</accession>
<dbReference type="Pfam" id="PF13377">
    <property type="entry name" value="Peripla_BP_3"/>
    <property type="match status" value="1"/>
</dbReference>
<dbReference type="Gene3D" id="1.10.260.40">
    <property type="entry name" value="lambda repressor-like DNA-binding domains"/>
    <property type="match status" value="1"/>
</dbReference>
<evidence type="ECO:0000256" key="1">
    <source>
        <dbReference type="ARBA" id="ARBA00023015"/>
    </source>
</evidence>
<evidence type="ECO:0000313" key="5">
    <source>
        <dbReference type="EMBL" id="TFC21132.1"/>
    </source>
</evidence>
<dbReference type="InterPro" id="IPR000843">
    <property type="entry name" value="HTH_LacI"/>
</dbReference>
<dbReference type="RefSeq" id="WP_134561435.1">
    <property type="nucleotide sequence ID" value="NZ_SOFS01000017.1"/>
</dbReference>
<dbReference type="EMBL" id="SOFS01000017">
    <property type="protein sequence ID" value="TFC21132.1"/>
    <property type="molecule type" value="Genomic_DNA"/>
</dbReference>
<organism evidence="5 6">
    <name type="scientific">Cryobacterium glucosi</name>
    <dbReference type="NCBI Taxonomy" id="1259175"/>
    <lineage>
        <taxon>Bacteria</taxon>
        <taxon>Bacillati</taxon>
        <taxon>Actinomycetota</taxon>
        <taxon>Actinomycetes</taxon>
        <taxon>Micrococcales</taxon>
        <taxon>Microbacteriaceae</taxon>
        <taxon>Cryobacterium</taxon>
    </lineage>
</organism>
<name>A0ABY2IRF4_9MICO</name>
<dbReference type="PANTHER" id="PTHR30146:SF153">
    <property type="entry name" value="LACTOSE OPERON REPRESSOR"/>
    <property type="match status" value="1"/>
</dbReference>
<keyword evidence="1" id="KW-0805">Transcription regulation</keyword>
<dbReference type="InterPro" id="IPR028082">
    <property type="entry name" value="Peripla_BP_I"/>
</dbReference>
<dbReference type="InterPro" id="IPR010982">
    <property type="entry name" value="Lambda_DNA-bd_dom_sf"/>
</dbReference>
<proteinExistence type="predicted"/>
<evidence type="ECO:0000313" key="6">
    <source>
        <dbReference type="Proteomes" id="UP000297604"/>
    </source>
</evidence>